<evidence type="ECO:0000313" key="3">
    <source>
        <dbReference type="Proteomes" id="UP000679749"/>
    </source>
</evidence>
<accession>A0A942U7K0</accession>
<keyword evidence="3" id="KW-1185">Reference proteome</keyword>
<sequence length="47" mass="5469">MADKNKTSKDIERDNKLDSYKNDRHNVNAREATALEPEIPRINTENL</sequence>
<dbReference type="EMBL" id="JAGYPF010000001">
    <property type="protein sequence ID" value="MBS4212379.1"/>
    <property type="molecule type" value="Genomic_DNA"/>
</dbReference>
<comment type="caution">
    <text evidence="2">The sequence shown here is derived from an EMBL/GenBank/DDBJ whole genome shotgun (WGS) entry which is preliminary data.</text>
</comment>
<dbReference type="RefSeq" id="WP_213116831.1">
    <property type="nucleotide sequence ID" value="NZ_JAGYPF010000001.1"/>
</dbReference>
<name>A0A942U7K0_9BACI</name>
<protein>
    <submittedName>
        <fullName evidence="2">Uncharacterized protein</fullName>
    </submittedName>
</protein>
<feature type="compositionally biased region" description="Basic and acidic residues" evidence="1">
    <location>
        <begin position="1"/>
        <end position="28"/>
    </location>
</feature>
<evidence type="ECO:0000313" key="2">
    <source>
        <dbReference type="EMBL" id="MBS4212379.1"/>
    </source>
</evidence>
<evidence type="ECO:0000256" key="1">
    <source>
        <dbReference type="SAM" id="MobiDB-lite"/>
    </source>
</evidence>
<organism evidence="2 3">
    <name type="scientific">Neobacillus rhizophilus</name>
    <dbReference type="NCBI Taxonomy" id="2833579"/>
    <lineage>
        <taxon>Bacteria</taxon>
        <taxon>Bacillati</taxon>
        <taxon>Bacillota</taxon>
        <taxon>Bacilli</taxon>
        <taxon>Bacillales</taxon>
        <taxon>Bacillaceae</taxon>
        <taxon>Neobacillus</taxon>
    </lineage>
</organism>
<feature type="region of interest" description="Disordered" evidence="1">
    <location>
        <begin position="1"/>
        <end position="47"/>
    </location>
</feature>
<reference evidence="2" key="1">
    <citation type="submission" date="2021-05" db="EMBL/GenBank/DDBJ databases">
        <title>Novel Bacillus species.</title>
        <authorList>
            <person name="Liu G."/>
        </authorList>
    </citation>
    <scope>NUCLEOTIDE SEQUENCE</scope>
    <source>
        <strain evidence="2">FJAT-49825</strain>
    </source>
</reference>
<gene>
    <name evidence="2" type="ORF">KHA99_07875</name>
</gene>
<dbReference type="Proteomes" id="UP000679749">
    <property type="component" value="Unassembled WGS sequence"/>
</dbReference>
<dbReference type="AlphaFoldDB" id="A0A942U7K0"/>
<proteinExistence type="predicted"/>